<evidence type="ECO:0000313" key="3">
    <source>
        <dbReference type="Proteomes" id="UP001367508"/>
    </source>
</evidence>
<evidence type="ECO:0000256" key="1">
    <source>
        <dbReference type="SAM" id="MobiDB-lite"/>
    </source>
</evidence>
<reference evidence="2 3" key="1">
    <citation type="submission" date="2024-01" db="EMBL/GenBank/DDBJ databases">
        <title>The genomes of 5 underutilized Papilionoideae crops provide insights into root nodulation and disease resistanc.</title>
        <authorList>
            <person name="Jiang F."/>
        </authorList>
    </citation>
    <scope>NUCLEOTIDE SEQUENCE [LARGE SCALE GENOMIC DNA]</scope>
    <source>
        <strain evidence="2">LVBAO_FW01</strain>
        <tissue evidence="2">Leaves</tissue>
    </source>
</reference>
<gene>
    <name evidence="2" type="ORF">VNO77_33996</name>
</gene>
<proteinExistence type="predicted"/>
<name>A0AAN9KEE4_CANGL</name>
<dbReference type="AlphaFoldDB" id="A0AAN9KEE4"/>
<comment type="caution">
    <text evidence="2">The sequence shown here is derived from an EMBL/GenBank/DDBJ whole genome shotgun (WGS) entry which is preliminary data.</text>
</comment>
<sequence length="116" mass="12975">MHHACTLFYVETRLKIPPYMDDSMGFSSACMASSTLPTGLLGLPMTSWEPNETADYAIVTNLKRKKSDSILFIYRRSISENFHTDSSSTASERRSKGSQENGIPPPKKPLARTLFL</sequence>
<organism evidence="2 3">
    <name type="scientific">Canavalia gladiata</name>
    <name type="common">Sword bean</name>
    <name type="synonym">Dolichos gladiatus</name>
    <dbReference type="NCBI Taxonomy" id="3824"/>
    <lineage>
        <taxon>Eukaryota</taxon>
        <taxon>Viridiplantae</taxon>
        <taxon>Streptophyta</taxon>
        <taxon>Embryophyta</taxon>
        <taxon>Tracheophyta</taxon>
        <taxon>Spermatophyta</taxon>
        <taxon>Magnoliopsida</taxon>
        <taxon>eudicotyledons</taxon>
        <taxon>Gunneridae</taxon>
        <taxon>Pentapetalae</taxon>
        <taxon>rosids</taxon>
        <taxon>fabids</taxon>
        <taxon>Fabales</taxon>
        <taxon>Fabaceae</taxon>
        <taxon>Papilionoideae</taxon>
        <taxon>50 kb inversion clade</taxon>
        <taxon>NPAAA clade</taxon>
        <taxon>indigoferoid/millettioid clade</taxon>
        <taxon>Phaseoleae</taxon>
        <taxon>Canavalia</taxon>
    </lineage>
</organism>
<protein>
    <submittedName>
        <fullName evidence="2">Uncharacterized protein</fullName>
    </submittedName>
</protein>
<dbReference type="EMBL" id="JAYMYQ010000008">
    <property type="protein sequence ID" value="KAK7315449.1"/>
    <property type="molecule type" value="Genomic_DNA"/>
</dbReference>
<dbReference type="Proteomes" id="UP001367508">
    <property type="component" value="Unassembled WGS sequence"/>
</dbReference>
<feature type="region of interest" description="Disordered" evidence="1">
    <location>
        <begin position="83"/>
        <end position="116"/>
    </location>
</feature>
<keyword evidence="3" id="KW-1185">Reference proteome</keyword>
<accession>A0AAN9KEE4</accession>
<evidence type="ECO:0000313" key="2">
    <source>
        <dbReference type="EMBL" id="KAK7315449.1"/>
    </source>
</evidence>